<dbReference type="InParanoid" id="A0A5N3ZYT8"/>
<reference evidence="1 3" key="1">
    <citation type="journal article" date="2018" name="Elife">
        <title>Firefly genomes illuminate parallel origins of bioluminescence in beetles.</title>
        <authorList>
            <person name="Fallon T.R."/>
            <person name="Lower S.E."/>
            <person name="Chang C.H."/>
            <person name="Bessho-Uehara M."/>
            <person name="Martin G.J."/>
            <person name="Bewick A.J."/>
            <person name="Behringer M."/>
            <person name="Debat H.J."/>
            <person name="Wong I."/>
            <person name="Day J.C."/>
            <person name="Suvorov A."/>
            <person name="Silva C.J."/>
            <person name="Stanger-Hall K.F."/>
            <person name="Hall D.W."/>
            <person name="Schmitz R.J."/>
            <person name="Nelson D.R."/>
            <person name="Lewis S.M."/>
            <person name="Shigenobu S."/>
            <person name="Bybee S.M."/>
            <person name="Larracuente A.M."/>
            <person name="Oba Y."/>
            <person name="Weng J.K."/>
        </authorList>
    </citation>
    <scope>NUCLEOTIDE SEQUENCE [LARGE SCALE GENOMIC DNA]</scope>
    <source>
        <strain evidence="1">1611_PpyrPB1</strain>
        <tissue evidence="1">Whole body</tissue>
    </source>
</reference>
<protein>
    <recommendedName>
        <fullName evidence="4">DDE-1 domain-containing protein</fullName>
    </recommendedName>
</protein>
<dbReference type="AlphaFoldDB" id="A0A5N3ZYT8"/>
<dbReference type="EMBL" id="VVIM01001072">
    <property type="protein sequence ID" value="KAB0790592.1"/>
    <property type="molecule type" value="Genomic_DNA"/>
</dbReference>
<sequence>MMAKCFLEKGRIVPQFINNLPGKDWALSVLKRHKNSYGQRLVTNIEKARATVSKETVNNYFTNLEQTLKEIPSNIFNYDETNVSDDPGKKWGIYRRGVKYPEKICNHSKSATTIMVCRSVDGTLLPPCIIYKSIHLYDTWKQGGAVVSDDVGTIVQIVDG</sequence>
<keyword evidence="3" id="KW-1185">Reference proteome</keyword>
<organism evidence="1 3">
    <name type="scientific">Photinus pyralis</name>
    <name type="common">Common eastern firefly</name>
    <name type="synonym">Lampyris pyralis</name>
    <dbReference type="NCBI Taxonomy" id="7054"/>
    <lineage>
        <taxon>Eukaryota</taxon>
        <taxon>Metazoa</taxon>
        <taxon>Ecdysozoa</taxon>
        <taxon>Arthropoda</taxon>
        <taxon>Hexapoda</taxon>
        <taxon>Insecta</taxon>
        <taxon>Pterygota</taxon>
        <taxon>Neoptera</taxon>
        <taxon>Endopterygota</taxon>
        <taxon>Coleoptera</taxon>
        <taxon>Polyphaga</taxon>
        <taxon>Elateriformia</taxon>
        <taxon>Elateroidea</taxon>
        <taxon>Lampyridae</taxon>
        <taxon>Lampyrinae</taxon>
        <taxon>Photinus</taxon>
    </lineage>
</organism>
<evidence type="ECO:0000313" key="3">
    <source>
        <dbReference type="Proteomes" id="UP000327044"/>
    </source>
</evidence>
<proteinExistence type="predicted"/>
<dbReference type="EMBL" id="VVIM01001663">
    <property type="protein sequence ID" value="KAB0790221.1"/>
    <property type="molecule type" value="Genomic_DNA"/>
</dbReference>
<accession>A0A5N3ZYT8</accession>
<dbReference type="Proteomes" id="UP000327044">
    <property type="component" value="Unassembled WGS sequence"/>
</dbReference>
<evidence type="ECO:0000313" key="1">
    <source>
        <dbReference type="EMBL" id="KAB0790221.1"/>
    </source>
</evidence>
<evidence type="ECO:0000313" key="2">
    <source>
        <dbReference type="EMBL" id="KAB0790592.1"/>
    </source>
</evidence>
<name>A0A5N3ZYT8_PHOPY</name>
<evidence type="ECO:0008006" key="4">
    <source>
        <dbReference type="Google" id="ProtNLM"/>
    </source>
</evidence>
<reference evidence="1" key="2">
    <citation type="submission" date="2019-08" db="EMBL/GenBank/DDBJ databases">
        <authorList>
            <consortium name="Photinus pyralis genome working group"/>
            <person name="Fallon T.R."/>
            <person name="Sander Lower S.E."/>
            <person name="Weng J.-K."/>
        </authorList>
    </citation>
    <scope>NUCLEOTIDE SEQUENCE</scope>
    <source>
        <strain evidence="1">1611_PpyrPB1</strain>
        <tissue evidence="1">Whole body</tissue>
    </source>
</reference>
<comment type="caution">
    <text evidence="1">The sequence shown here is derived from an EMBL/GenBank/DDBJ whole genome shotgun (WGS) entry which is preliminary data.</text>
</comment>
<gene>
    <name evidence="2" type="ORF">PPYR_15001</name>
    <name evidence="1" type="ORF">PPYR_15444</name>
</gene>